<accession>A0A9D4ZP57</accession>
<organism evidence="1 2">
    <name type="scientific">Adiantum capillus-veneris</name>
    <name type="common">Maidenhair fern</name>
    <dbReference type="NCBI Taxonomy" id="13818"/>
    <lineage>
        <taxon>Eukaryota</taxon>
        <taxon>Viridiplantae</taxon>
        <taxon>Streptophyta</taxon>
        <taxon>Embryophyta</taxon>
        <taxon>Tracheophyta</taxon>
        <taxon>Polypodiopsida</taxon>
        <taxon>Polypodiidae</taxon>
        <taxon>Polypodiales</taxon>
        <taxon>Pteridineae</taxon>
        <taxon>Pteridaceae</taxon>
        <taxon>Vittarioideae</taxon>
        <taxon>Adiantum</taxon>
    </lineage>
</organism>
<keyword evidence="2" id="KW-1185">Reference proteome</keyword>
<gene>
    <name evidence="1" type="ORF">GOP47_0005469</name>
</gene>
<dbReference type="Proteomes" id="UP000886520">
    <property type="component" value="Chromosome 5"/>
</dbReference>
<sequence>MGMLAAAALASSSLSLKSTTGHILFSPVASLTFDSKPTTGPHARAILQSSPLVDASNPKINQNNPTVTHNGTLVDEATPKLTHHASSLSNGTNTQILQSTHDQASPLPAIRPPTQLSLDELLRHDFENARNFPEAICNAADTLITQFLSPAELLPSVDPQVQLIGNCAPVAETPPTPCSVVGKLPSDLNGAYLRNGPNATYLHRGEGWHDTFCED</sequence>
<evidence type="ECO:0000313" key="1">
    <source>
        <dbReference type="EMBL" id="KAI5079990.1"/>
    </source>
</evidence>
<dbReference type="EMBL" id="JABFUD020000005">
    <property type="protein sequence ID" value="KAI5079990.1"/>
    <property type="molecule type" value="Genomic_DNA"/>
</dbReference>
<evidence type="ECO:0000313" key="2">
    <source>
        <dbReference type="Proteomes" id="UP000886520"/>
    </source>
</evidence>
<name>A0A9D4ZP57_ADICA</name>
<comment type="caution">
    <text evidence="1">The sequence shown here is derived from an EMBL/GenBank/DDBJ whole genome shotgun (WGS) entry which is preliminary data.</text>
</comment>
<proteinExistence type="predicted"/>
<reference evidence="1 2" key="1">
    <citation type="submission" date="2021-01" db="EMBL/GenBank/DDBJ databases">
        <title>Adiantum capillus-veneris genome.</title>
        <authorList>
            <person name="Fang Y."/>
            <person name="Liao Q."/>
        </authorList>
    </citation>
    <scope>NUCLEOTIDE SEQUENCE [LARGE SCALE GENOMIC DNA]</scope>
    <source>
        <strain evidence="1">H3</strain>
        <tissue evidence="1">Leaf</tissue>
    </source>
</reference>
<dbReference type="OrthoDB" id="1069523at2759"/>
<dbReference type="AlphaFoldDB" id="A0A9D4ZP57"/>
<protein>
    <submittedName>
        <fullName evidence="1">Uncharacterized protein</fullName>
    </submittedName>
</protein>